<name>A0A8S5QLT9_9CAUD</name>
<protein>
    <submittedName>
        <fullName evidence="1">Uncharacterized protein</fullName>
    </submittedName>
</protein>
<organism evidence="1">
    <name type="scientific">Siphoviridae sp. cteoh1</name>
    <dbReference type="NCBI Taxonomy" id="2826407"/>
    <lineage>
        <taxon>Viruses</taxon>
        <taxon>Duplodnaviria</taxon>
        <taxon>Heunggongvirae</taxon>
        <taxon>Uroviricota</taxon>
        <taxon>Caudoviricetes</taxon>
    </lineage>
</organism>
<dbReference type="EMBL" id="BK015686">
    <property type="protein sequence ID" value="DAE19777.1"/>
    <property type="molecule type" value="Genomic_DNA"/>
</dbReference>
<reference evidence="1" key="1">
    <citation type="journal article" date="2021" name="Proc. Natl. Acad. Sci. U.S.A.">
        <title>A Catalog of Tens of Thousands of Viruses from Human Metagenomes Reveals Hidden Associations with Chronic Diseases.</title>
        <authorList>
            <person name="Tisza M.J."/>
            <person name="Buck C.B."/>
        </authorList>
    </citation>
    <scope>NUCLEOTIDE SEQUENCE</scope>
    <source>
        <strain evidence="1">Cteoh1</strain>
    </source>
</reference>
<sequence length="44" mass="4767">MPPAILLPAIDNLSRALLTYSKLFATSVPARESMLKFLNSANSC</sequence>
<accession>A0A8S5QLT9</accession>
<evidence type="ECO:0000313" key="1">
    <source>
        <dbReference type="EMBL" id="DAE19777.1"/>
    </source>
</evidence>
<proteinExistence type="predicted"/>